<sequence>MPKARLIAVFLVILTIIIAVTSWATSHMPFWKTPESVVLHPWFIATLTDTYLAFFTFWLWVAYKENSVLARVAWLVLIFALGNMAMAAYVLIQLVRLPRGATIETLLLRRQ</sequence>
<proteinExistence type="predicted"/>
<keyword evidence="3" id="KW-1185">Reference proteome</keyword>
<dbReference type="Pfam" id="PF07343">
    <property type="entry name" value="DUF1475"/>
    <property type="match status" value="1"/>
</dbReference>
<dbReference type="RefSeq" id="WP_076835911.1">
    <property type="nucleotide sequence ID" value="NZ_CP019434.1"/>
</dbReference>
<evidence type="ECO:0000313" key="2">
    <source>
        <dbReference type="EMBL" id="APZ42357.1"/>
    </source>
</evidence>
<feature type="transmembrane region" description="Helical" evidence="1">
    <location>
        <begin position="72"/>
        <end position="92"/>
    </location>
</feature>
<dbReference type="KEGG" id="afy:BW247_04010"/>
<keyword evidence="1" id="KW-1133">Transmembrane helix</keyword>
<dbReference type="AlphaFoldDB" id="A0A1P8UET2"/>
<evidence type="ECO:0000313" key="3">
    <source>
        <dbReference type="Proteomes" id="UP000243807"/>
    </source>
</evidence>
<gene>
    <name evidence="2" type="ORF">BW247_04010</name>
</gene>
<reference evidence="2 3" key="1">
    <citation type="submission" date="2017-01" db="EMBL/GenBank/DDBJ databases">
        <title>Draft sequence of Acidihalobacter ferrooxidans strain DSM 14175 (strain V8).</title>
        <authorList>
            <person name="Khaleque H.N."/>
            <person name="Ramsay J.P."/>
            <person name="Murphy R.J.T."/>
            <person name="Kaksonen A.H."/>
            <person name="Boxall N.J."/>
            <person name="Watkin E.L.J."/>
        </authorList>
    </citation>
    <scope>NUCLEOTIDE SEQUENCE [LARGE SCALE GENOMIC DNA]</scope>
    <source>
        <strain evidence="2 3">V8</strain>
    </source>
</reference>
<dbReference type="EMBL" id="CP019434">
    <property type="protein sequence ID" value="APZ42357.1"/>
    <property type="molecule type" value="Genomic_DNA"/>
</dbReference>
<accession>A0A1P8UET2</accession>
<protein>
    <recommendedName>
        <fullName evidence="4">DUF1475 domain-containing protein</fullName>
    </recommendedName>
</protein>
<feature type="transmembrane region" description="Helical" evidence="1">
    <location>
        <begin position="37"/>
        <end position="60"/>
    </location>
</feature>
<dbReference type="OrthoDB" id="194531at2"/>
<feature type="transmembrane region" description="Helical" evidence="1">
    <location>
        <begin position="6"/>
        <end position="25"/>
    </location>
</feature>
<evidence type="ECO:0008006" key="4">
    <source>
        <dbReference type="Google" id="ProtNLM"/>
    </source>
</evidence>
<organism evidence="2 3">
    <name type="scientific">Acidihalobacter ferrooxydans</name>
    <dbReference type="NCBI Taxonomy" id="1765967"/>
    <lineage>
        <taxon>Bacteria</taxon>
        <taxon>Pseudomonadati</taxon>
        <taxon>Pseudomonadota</taxon>
        <taxon>Gammaproteobacteria</taxon>
        <taxon>Chromatiales</taxon>
        <taxon>Ectothiorhodospiraceae</taxon>
        <taxon>Acidihalobacter</taxon>
    </lineage>
</organism>
<dbReference type="Proteomes" id="UP000243807">
    <property type="component" value="Chromosome"/>
</dbReference>
<keyword evidence="1" id="KW-0812">Transmembrane</keyword>
<dbReference type="InterPro" id="IPR009943">
    <property type="entry name" value="DUF1475"/>
</dbReference>
<name>A0A1P8UET2_9GAMM</name>
<evidence type="ECO:0000256" key="1">
    <source>
        <dbReference type="SAM" id="Phobius"/>
    </source>
</evidence>
<keyword evidence="1" id="KW-0472">Membrane</keyword>